<keyword evidence="4" id="KW-1133">Transmembrane helix</keyword>
<feature type="transmembrane region" description="Helical" evidence="4">
    <location>
        <begin position="107"/>
        <end position="128"/>
    </location>
</feature>
<comment type="caution">
    <text evidence="6">The sequence shown here is derived from an EMBL/GenBank/DDBJ whole genome shotgun (WGS) entry which is preliminary data.</text>
</comment>
<dbReference type="CDD" id="cd00082">
    <property type="entry name" value="HisKA"/>
    <property type="match status" value="1"/>
</dbReference>
<keyword evidence="6" id="KW-0418">Kinase</keyword>
<gene>
    <name evidence="6" type="ORF">HanXRQr2_Chr09g0398081</name>
</gene>
<dbReference type="PANTHER" id="PTHR43719:SF12">
    <property type="entry name" value="PHYTOCHROME B-RELATED"/>
    <property type="match status" value="1"/>
</dbReference>
<accession>A0A9K3I7S2</accession>
<organism evidence="6 7">
    <name type="scientific">Helianthus annuus</name>
    <name type="common">Common sunflower</name>
    <dbReference type="NCBI Taxonomy" id="4232"/>
    <lineage>
        <taxon>Eukaryota</taxon>
        <taxon>Viridiplantae</taxon>
        <taxon>Streptophyta</taxon>
        <taxon>Embryophyta</taxon>
        <taxon>Tracheophyta</taxon>
        <taxon>Spermatophyta</taxon>
        <taxon>Magnoliopsida</taxon>
        <taxon>eudicotyledons</taxon>
        <taxon>Gunneridae</taxon>
        <taxon>Pentapetalae</taxon>
        <taxon>asterids</taxon>
        <taxon>campanulids</taxon>
        <taxon>Asterales</taxon>
        <taxon>Asteraceae</taxon>
        <taxon>Asteroideae</taxon>
        <taxon>Heliantheae alliance</taxon>
        <taxon>Heliantheae</taxon>
        <taxon>Helianthus</taxon>
    </lineage>
</organism>
<dbReference type="InterPro" id="IPR036097">
    <property type="entry name" value="HisK_dim/P_sf"/>
</dbReference>
<dbReference type="GO" id="GO:0000155">
    <property type="term" value="F:phosphorelay sensor kinase activity"/>
    <property type="evidence" value="ECO:0007669"/>
    <property type="project" value="InterPro"/>
</dbReference>
<evidence type="ECO:0000313" key="7">
    <source>
        <dbReference type="Proteomes" id="UP000215914"/>
    </source>
</evidence>
<dbReference type="EMBL" id="MNCJ02000324">
    <property type="protein sequence ID" value="KAF5791727.1"/>
    <property type="molecule type" value="Genomic_DNA"/>
</dbReference>
<keyword evidence="4" id="KW-0812">Transmembrane</keyword>
<protein>
    <recommendedName>
        <fullName evidence="2">histidine kinase</fullName>
        <ecNumber evidence="2">2.7.13.3</ecNumber>
    </recommendedName>
</protein>
<dbReference type="Gramene" id="mRNA:HanXRQr2_Chr09g0398081">
    <property type="protein sequence ID" value="mRNA:HanXRQr2_Chr09g0398081"/>
    <property type="gene ID" value="HanXRQr2_Chr09g0398081"/>
</dbReference>
<keyword evidence="3" id="KW-0597">Phosphoprotein</keyword>
<keyword evidence="6" id="KW-0808">Transferase</keyword>
<dbReference type="EC" id="2.7.13.3" evidence="2"/>
<evidence type="ECO:0000256" key="4">
    <source>
        <dbReference type="SAM" id="Phobius"/>
    </source>
</evidence>
<dbReference type="Pfam" id="PF00512">
    <property type="entry name" value="HisKA"/>
    <property type="match status" value="1"/>
</dbReference>
<dbReference type="SMART" id="SM00388">
    <property type="entry name" value="HisKA"/>
    <property type="match status" value="1"/>
</dbReference>
<dbReference type="Gene3D" id="1.10.287.130">
    <property type="match status" value="1"/>
</dbReference>
<comment type="catalytic activity">
    <reaction evidence="1">
        <text>ATP + protein L-histidine = ADP + protein N-phospho-L-histidine.</text>
        <dbReference type="EC" id="2.7.13.3"/>
    </reaction>
</comment>
<keyword evidence="4" id="KW-0472">Membrane</keyword>
<reference evidence="6" key="2">
    <citation type="submission" date="2020-06" db="EMBL/GenBank/DDBJ databases">
        <title>Helianthus annuus Genome sequencing and assembly Release 2.</title>
        <authorList>
            <person name="Gouzy J."/>
            <person name="Langlade N."/>
            <person name="Munos S."/>
        </authorList>
    </citation>
    <scope>NUCLEOTIDE SEQUENCE</scope>
    <source>
        <tissue evidence="6">Leaves</tissue>
    </source>
</reference>
<sequence>MKELAYICYEIKNPLSGIRFSNSLLEATNLTDDQNQLLETSVACQKQMLKIVKDVYMENIQEGHLELEKHDFVLGSVIDAVVSQVMFALRDGGVQLIRDVPEEVETLCLYIVSAFGLYIWCAIARIQWMNLSGVILLSTINHRG</sequence>
<evidence type="ECO:0000313" key="6">
    <source>
        <dbReference type="EMBL" id="KAF5791727.1"/>
    </source>
</evidence>
<dbReference type="AlphaFoldDB" id="A0A9K3I7S2"/>
<dbReference type="Proteomes" id="UP000215914">
    <property type="component" value="Unassembled WGS sequence"/>
</dbReference>
<dbReference type="InterPro" id="IPR050956">
    <property type="entry name" value="2C_system_His_kinase"/>
</dbReference>
<evidence type="ECO:0000256" key="3">
    <source>
        <dbReference type="ARBA" id="ARBA00022553"/>
    </source>
</evidence>
<dbReference type="PANTHER" id="PTHR43719">
    <property type="entry name" value="TWO-COMPONENT HISTIDINE KINASE"/>
    <property type="match status" value="1"/>
</dbReference>
<evidence type="ECO:0000259" key="5">
    <source>
        <dbReference type="SMART" id="SM00388"/>
    </source>
</evidence>
<dbReference type="SUPFAM" id="SSF47384">
    <property type="entry name" value="Homodimeric domain of signal transducing histidine kinase"/>
    <property type="match status" value="1"/>
</dbReference>
<reference evidence="6" key="1">
    <citation type="journal article" date="2017" name="Nature">
        <title>The sunflower genome provides insights into oil metabolism, flowering and Asterid evolution.</title>
        <authorList>
            <person name="Badouin H."/>
            <person name="Gouzy J."/>
            <person name="Grassa C.J."/>
            <person name="Murat F."/>
            <person name="Staton S.E."/>
            <person name="Cottret L."/>
            <person name="Lelandais-Briere C."/>
            <person name="Owens G.L."/>
            <person name="Carrere S."/>
            <person name="Mayjonade B."/>
            <person name="Legrand L."/>
            <person name="Gill N."/>
            <person name="Kane N.C."/>
            <person name="Bowers J.E."/>
            <person name="Hubner S."/>
            <person name="Bellec A."/>
            <person name="Berard A."/>
            <person name="Berges H."/>
            <person name="Blanchet N."/>
            <person name="Boniface M.C."/>
            <person name="Brunel D."/>
            <person name="Catrice O."/>
            <person name="Chaidir N."/>
            <person name="Claudel C."/>
            <person name="Donnadieu C."/>
            <person name="Faraut T."/>
            <person name="Fievet G."/>
            <person name="Helmstetter N."/>
            <person name="King M."/>
            <person name="Knapp S.J."/>
            <person name="Lai Z."/>
            <person name="Le Paslier M.C."/>
            <person name="Lippi Y."/>
            <person name="Lorenzon L."/>
            <person name="Mandel J.R."/>
            <person name="Marage G."/>
            <person name="Marchand G."/>
            <person name="Marquand E."/>
            <person name="Bret-Mestries E."/>
            <person name="Morien E."/>
            <person name="Nambeesan S."/>
            <person name="Nguyen T."/>
            <person name="Pegot-Espagnet P."/>
            <person name="Pouilly N."/>
            <person name="Raftis F."/>
            <person name="Sallet E."/>
            <person name="Schiex T."/>
            <person name="Thomas J."/>
            <person name="Vandecasteele C."/>
            <person name="Vares D."/>
            <person name="Vear F."/>
            <person name="Vautrin S."/>
            <person name="Crespi M."/>
            <person name="Mangin B."/>
            <person name="Burke J.M."/>
            <person name="Salse J."/>
            <person name="Munos S."/>
            <person name="Vincourt P."/>
            <person name="Rieseberg L.H."/>
            <person name="Langlade N.B."/>
        </authorList>
    </citation>
    <scope>NUCLEOTIDE SEQUENCE</scope>
    <source>
        <tissue evidence="6">Leaves</tissue>
    </source>
</reference>
<evidence type="ECO:0000256" key="1">
    <source>
        <dbReference type="ARBA" id="ARBA00000085"/>
    </source>
</evidence>
<name>A0A9K3I7S2_HELAN</name>
<dbReference type="InterPro" id="IPR003661">
    <property type="entry name" value="HisK_dim/P_dom"/>
</dbReference>
<evidence type="ECO:0000256" key="2">
    <source>
        <dbReference type="ARBA" id="ARBA00012438"/>
    </source>
</evidence>
<keyword evidence="7" id="KW-1185">Reference proteome</keyword>
<proteinExistence type="predicted"/>
<feature type="domain" description="Signal transduction histidine kinase dimerisation/phosphoacceptor" evidence="5">
    <location>
        <begin position="1"/>
        <end position="63"/>
    </location>
</feature>